<dbReference type="InterPro" id="IPR007546">
    <property type="entry name" value="DUF503"/>
</dbReference>
<dbReference type="EMBL" id="UOGI01000031">
    <property type="protein sequence ID" value="VAX28824.1"/>
    <property type="molecule type" value="Genomic_DNA"/>
</dbReference>
<dbReference type="AlphaFoldDB" id="A0A3B1CY74"/>
<gene>
    <name evidence="1" type="ORF">MNBD_NITROSPIRAE03-1610</name>
</gene>
<dbReference type="InterPro" id="IPR036746">
    <property type="entry name" value="TT1725-like_sf"/>
</dbReference>
<name>A0A3B1CY74_9ZZZZ</name>
<protein>
    <recommendedName>
        <fullName evidence="2">YlxP-like protein</fullName>
    </recommendedName>
</protein>
<dbReference type="SUPFAM" id="SSF103007">
    <property type="entry name" value="Hypothetical protein TT1725"/>
    <property type="match status" value="1"/>
</dbReference>
<dbReference type="PANTHER" id="PTHR36441:SF1">
    <property type="entry name" value="DUF503 DOMAIN-CONTAINING PROTEIN"/>
    <property type="match status" value="1"/>
</dbReference>
<evidence type="ECO:0008006" key="2">
    <source>
        <dbReference type="Google" id="ProtNLM"/>
    </source>
</evidence>
<reference evidence="1" key="1">
    <citation type="submission" date="2018-06" db="EMBL/GenBank/DDBJ databases">
        <authorList>
            <person name="Zhirakovskaya E."/>
        </authorList>
    </citation>
    <scope>NUCLEOTIDE SEQUENCE</scope>
</reference>
<sequence length="91" mass="10301">MIIGLLTLDIFIPEAGSLKSKRFVIRSLKDRLAKFNVSVAEDANNLWQRTTISIVCVTNDTSHLYSTFEKIKNLVLSEASLEVLKMDMELL</sequence>
<evidence type="ECO:0000313" key="1">
    <source>
        <dbReference type="EMBL" id="VAX28824.1"/>
    </source>
</evidence>
<dbReference type="Pfam" id="PF04456">
    <property type="entry name" value="DUF503"/>
    <property type="match status" value="1"/>
</dbReference>
<accession>A0A3B1CY74</accession>
<dbReference type="Gene3D" id="3.30.70.1120">
    <property type="entry name" value="TT1725-like"/>
    <property type="match status" value="1"/>
</dbReference>
<organism evidence="1">
    <name type="scientific">hydrothermal vent metagenome</name>
    <dbReference type="NCBI Taxonomy" id="652676"/>
    <lineage>
        <taxon>unclassified sequences</taxon>
        <taxon>metagenomes</taxon>
        <taxon>ecological metagenomes</taxon>
    </lineage>
</organism>
<proteinExistence type="predicted"/>
<dbReference type="PANTHER" id="PTHR36441">
    <property type="entry name" value="HYPOTHETICAL CYTOSOLIC PROTEIN"/>
    <property type="match status" value="1"/>
</dbReference>